<accession>A0A8S0WB91</accession>
<comment type="caution">
    <text evidence="1">The sequence shown here is derived from an EMBL/GenBank/DDBJ whole genome shotgun (WGS) entry which is preliminary data.</text>
</comment>
<dbReference type="OrthoDB" id="2957013at2759"/>
<evidence type="ECO:0000313" key="2">
    <source>
        <dbReference type="Proteomes" id="UP000467700"/>
    </source>
</evidence>
<dbReference type="AlphaFoldDB" id="A0A8S0WB91"/>
<protein>
    <submittedName>
        <fullName evidence="1">Uncharacterized protein</fullName>
    </submittedName>
</protein>
<dbReference type="Proteomes" id="UP000467700">
    <property type="component" value="Unassembled WGS sequence"/>
</dbReference>
<keyword evidence="2" id="KW-1185">Reference proteome</keyword>
<sequence length="210" mass="22742">MSSSLITTGLPQAPPPPVTGLRAGIAIYAQVDARRNRPRAPHWALVLHPTTFSASDVRVYHIRGRNGVWTLGHEVCELKALGDLVGVICFGDVADKNSGSKAGRQEGGSGLNLDDHSLDTLDAYLKTLPPTRNGRDPSGLFIWTCEAYVIRAVVDLEEAGLVNKLPCRPGDMYDWTKKRIEVLKKIKEKGVAGEEGENDAGVCVVPFAEK</sequence>
<organism evidence="1 2">
    <name type="scientific">Cyclocybe aegerita</name>
    <name type="common">Black poplar mushroom</name>
    <name type="synonym">Agrocybe aegerita</name>
    <dbReference type="NCBI Taxonomy" id="1973307"/>
    <lineage>
        <taxon>Eukaryota</taxon>
        <taxon>Fungi</taxon>
        <taxon>Dikarya</taxon>
        <taxon>Basidiomycota</taxon>
        <taxon>Agaricomycotina</taxon>
        <taxon>Agaricomycetes</taxon>
        <taxon>Agaricomycetidae</taxon>
        <taxon>Agaricales</taxon>
        <taxon>Agaricineae</taxon>
        <taxon>Bolbitiaceae</taxon>
        <taxon>Cyclocybe</taxon>
    </lineage>
</organism>
<gene>
    <name evidence="1" type="ORF">AAE3_LOCUS11915</name>
</gene>
<dbReference type="EMBL" id="CACVBS010000079">
    <property type="protein sequence ID" value="CAA7269558.1"/>
    <property type="molecule type" value="Genomic_DNA"/>
</dbReference>
<name>A0A8S0WB91_CYCAE</name>
<evidence type="ECO:0000313" key="1">
    <source>
        <dbReference type="EMBL" id="CAA7269558.1"/>
    </source>
</evidence>
<proteinExistence type="predicted"/>
<reference evidence="1 2" key="1">
    <citation type="submission" date="2020-01" db="EMBL/GenBank/DDBJ databases">
        <authorList>
            <person name="Gupta K D."/>
        </authorList>
    </citation>
    <scope>NUCLEOTIDE SEQUENCE [LARGE SCALE GENOMIC DNA]</scope>
</reference>